<feature type="disulfide bond" evidence="5">
    <location>
        <begin position="123"/>
        <end position="202"/>
    </location>
</feature>
<evidence type="ECO:0000256" key="5">
    <source>
        <dbReference type="PIRSR" id="PIRSR000948-2"/>
    </source>
</evidence>
<feature type="binding site" evidence="4">
    <location>
        <position position="239"/>
    </location>
    <ligand>
        <name>Zn(2+)</name>
        <dbReference type="ChEBI" id="CHEBI:29105"/>
        <label>1</label>
    </ligand>
</feature>
<keyword evidence="6" id="KW-0732">Signal</keyword>
<evidence type="ECO:0000256" key="3">
    <source>
        <dbReference type="PIRNR" id="PIRNR000948"/>
    </source>
</evidence>
<feature type="binding site" evidence="4">
    <location>
        <position position="320"/>
    </location>
    <ligand>
        <name>Zn(2+)</name>
        <dbReference type="ChEBI" id="CHEBI:29105"/>
        <label>1</label>
    </ligand>
</feature>
<dbReference type="InterPro" id="IPR004843">
    <property type="entry name" value="Calcineurin-like_PHP"/>
</dbReference>
<evidence type="ECO:0000313" key="8">
    <source>
        <dbReference type="EMBL" id="KAK0635193.1"/>
    </source>
</evidence>
<evidence type="ECO:0000313" key="9">
    <source>
        <dbReference type="Proteomes" id="UP001174934"/>
    </source>
</evidence>
<dbReference type="CDD" id="cd00842">
    <property type="entry name" value="MPP_ASMase"/>
    <property type="match status" value="1"/>
</dbReference>
<feature type="binding site" evidence="4">
    <location>
        <position position="360"/>
    </location>
    <ligand>
        <name>Zn(2+)</name>
        <dbReference type="ChEBI" id="CHEBI:29105"/>
        <label>2</label>
    </ligand>
</feature>
<feature type="disulfide bond" evidence="5">
    <location>
        <begin position="260"/>
        <end position="286"/>
    </location>
</feature>
<keyword evidence="1 3" id="KW-0378">Hydrolase</keyword>
<feature type="chain" id="PRO_5041243123" description="Sphingomyelin phosphodiesterase" evidence="6">
    <location>
        <begin position="17"/>
        <end position="688"/>
    </location>
</feature>
<dbReference type="EMBL" id="JAULSR010000001">
    <property type="protein sequence ID" value="KAK0635193.1"/>
    <property type="molecule type" value="Genomic_DNA"/>
</dbReference>
<keyword evidence="3" id="KW-0326">Glycosidase</keyword>
<dbReference type="PIRSF" id="PIRSF000948">
    <property type="entry name" value="Sphingomy_PDE"/>
    <property type="match status" value="1"/>
</dbReference>
<evidence type="ECO:0000256" key="2">
    <source>
        <dbReference type="ARBA" id="ARBA00023180"/>
    </source>
</evidence>
<keyword evidence="4" id="KW-0479">Metal-binding</keyword>
<dbReference type="Proteomes" id="UP001174934">
    <property type="component" value="Unassembled WGS sequence"/>
</dbReference>
<accession>A0AA39XJI4</accession>
<feature type="binding site" evidence="4">
    <location>
        <position position="515"/>
    </location>
    <ligand>
        <name>Zn(2+)</name>
        <dbReference type="ChEBI" id="CHEBI:29105"/>
        <label>1</label>
    </ligand>
</feature>
<comment type="function">
    <text evidence="3">Converts sphingomyelin to ceramide.</text>
</comment>
<feature type="binding site" evidence="4">
    <location>
        <position position="513"/>
    </location>
    <ligand>
        <name>Zn(2+)</name>
        <dbReference type="ChEBI" id="CHEBI:29105"/>
        <label>2</label>
    </ligand>
</feature>
<feature type="disulfide bond" evidence="5">
    <location>
        <begin position="254"/>
        <end position="259"/>
    </location>
</feature>
<proteinExistence type="inferred from homology"/>
<dbReference type="GO" id="GO:0016798">
    <property type="term" value="F:hydrolase activity, acting on glycosyl bonds"/>
    <property type="evidence" value="ECO:0007669"/>
    <property type="project" value="UniProtKB-KW"/>
</dbReference>
<dbReference type="InterPro" id="IPR011160">
    <property type="entry name" value="Sphingomy_PDE"/>
</dbReference>
<dbReference type="SUPFAM" id="SSF56300">
    <property type="entry name" value="Metallo-dependent phosphatases"/>
    <property type="match status" value="1"/>
</dbReference>
<evidence type="ECO:0000256" key="4">
    <source>
        <dbReference type="PIRSR" id="PIRSR000948-1"/>
    </source>
</evidence>
<dbReference type="PANTHER" id="PTHR10340:SF27">
    <property type="entry name" value="ACL091CP"/>
    <property type="match status" value="1"/>
</dbReference>
<protein>
    <recommendedName>
        <fullName evidence="3">Sphingomyelin phosphodiesterase</fullName>
    </recommendedName>
</protein>
<dbReference type="Gene3D" id="3.60.21.10">
    <property type="match status" value="1"/>
</dbReference>
<organism evidence="8 9">
    <name type="scientific">Bombardia bombarda</name>
    <dbReference type="NCBI Taxonomy" id="252184"/>
    <lineage>
        <taxon>Eukaryota</taxon>
        <taxon>Fungi</taxon>
        <taxon>Dikarya</taxon>
        <taxon>Ascomycota</taxon>
        <taxon>Pezizomycotina</taxon>
        <taxon>Sordariomycetes</taxon>
        <taxon>Sordariomycetidae</taxon>
        <taxon>Sordariales</taxon>
        <taxon>Lasiosphaeriaceae</taxon>
        <taxon>Bombardia</taxon>
    </lineage>
</organism>
<keyword evidence="9" id="KW-1185">Reference proteome</keyword>
<sequence length="688" mass="75233">MGFLLVLAMAFQSVLAASGAYPGSAAAFTVPAAFPTSVYSSYYVKPGPTSEPQPVIYDPILNITFPFNLTNPEAIPTHDDDPVLYPPAQANLTHDAAEALVAAATAEVLSIIEANDTGLSSNCSKCIAALSVAQMVARLAPTYLPDAMVSLCLSTGFKPESVCKNTYEASNFGASWTQILAKANVASLDGRYICAYLSTDFCAQPPVSPSRAKFPKPRPLQLQPPRRSGNKVKVFHLSDLHLDTRYKAGSEANCTESMCCRYSAPVTNVTSISIQYPAPLFGYYKCDSPFYLALAALQSIGPLTGTSLEDPPALTLYTGDLVAHDSQNQRSQAYVEATEDSIWQMFKAHIGGPIYVALGNHDTSPDNLDVPHAIDNNGSLGQQLSWNYNHVSKLWEYYGWIDSDTQAEASLHYGAYSVIHPLGLKIITLNTDLYYRNNLYTFVNTADPDFSGMFSFLIRELQAAEDAGQRVWIMGHVLSGWDGSNPLPNGSDMLYQIIERYSPHVIANVFFGHTHEDQALIYYKNNGTNRTAEQAIASAWVGPSLTPLTNLNSGYRMYEVDTGSWEVFEAHTFYSDVGTFNQLNETGPVFKYEYSTRAAYAPAASWPDDAPLNATFWHRVTEAMERDRSLATLFNTYQGKSSVRSPNCTSEACTAAKICYIRSGSVGLGRQCPQGFASVQSPYTGKDF</sequence>
<comment type="similarity">
    <text evidence="3">Belongs to the acid sphingomyelinase family.</text>
</comment>
<feature type="signal peptide" evidence="6">
    <location>
        <begin position="1"/>
        <end position="16"/>
    </location>
</feature>
<comment type="caution">
    <text evidence="8">The sequence shown here is derived from an EMBL/GenBank/DDBJ whole genome shotgun (WGS) entry which is preliminary data.</text>
</comment>
<dbReference type="GO" id="GO:0046872">
    <property type="term" value="F:metal ion binding"/>
    <property type="evidence" value="ECO:0007669"/>
    <property type="project" value="UniProtKB-KW"/>
</dbReference>
<feature type="binding site" evidence="4">
    <location>
        <position position="476"/>
    </location>
    <ligand>
        <name>Zn(2+)</name>
        <dbReference type="ChEBI" id="CHEBI:29105"/>
        <label>2</label>
    </ligand>
</feature>
<keyword evidence="4" id="KW-0862">Zinc</keyword>
<feature type="binding site" evidence="4">
    <location>
        <position position="241"/>
    </location>
    <ligand>
        <name>Zn(2+)</name>
        <dbReference type="ChEBI" id="CHEBI:29105"/>
        <label>1</label>
    </ligand>
</feature>
<reference evidence="8" key="1">
    <citation type="submission" date="2023-06" db="EMBL/GenBank/DDBJ databases">
        <title>Genome-scale phylogeny and comparative genomics of the fungal order Sordariales.</title>
        <authorList>
            <consortium name="Lawrence Berkeley National Laboratory"/>
            <person name="Hensen N."/>
            <person name="Bonometti L."/>
            <person name="Westerberg I."/>
            <person name="Brannstrom I.O."/>
            <person name="Guillou S."/>
            <person name="Cros-Aarteil S."/>
            <person name="Calhoun S."/>
            <person name="Haridas S."/>
            <person name="Kuo A."/>
            <person name="Mondo S."/>
            <person name="Pangilinan J."/>
            <person name="Riley R."/>
            <person name="LaButti K."/>
            <person name="Andreopoulos B."/>
            <person name="Lipzen A."/>
            <person name="Chen C."/>
            <person name="Yanf M."/>
            <person name="Daum C."/>
            <person name="Ng V."/>
            <person name="Clum A."/>
            <person name="Steindorff A."/>
            <person name="Ohm R."/>
            <person name="Martin F."/>
            <person name="Silar P."/>
            <person name="Natvig D."/>
            <person name="Lalanne C."/>
            <person name="Gautier V."/>
            <person name="Ament-velasquez S.L."/>
            <person name="Kruys A."/>
            <person name="Hutchinson M.I."/>
            <person name="Powell A.J."/>
            <person name="Barry K."/>
            <person name="Miller A.N."/>
            <person name="Grigoriev I.V."/>
            <person name="Debuchy R."/>
            <person name="Gladieux P."/>
            <person name="Thoren M.H."/>
            <person name="Johannesson H."/>
        </authorList>
    </citation>
    <scope>NUCLEOTIDE SEQUENCE</scope>
    <source>
        <strain evidence="8">SMH3391-2</strain>
    </source>
</reference>
<dbReference type="AlphaFoldDB" id="A0AA39XJI4"/>
<dbReference type="GO" id="GO:0006685">
    <property type="term" value="P:sphingomyelin catabolic process"/>
    <property type="evidence" value="ECO:0007669"/>
    <property type="project" value="UniProtKB-UniRule"/>
</dbReference>
<evidence type="ECO:0000256" key="6">
    <source>
        <dbReference type="SAM" id="SignalP"/>
    </source>
</evidence>
<keyword evidence="5" id="KW-1015">Disulfide bond</keyword>
<name>A0AA39XJI4_9PEZI</name>
<dbReference type="PANTHER" id="PTHR10340">
    <property type="entry name" value="SPHINGOMYELIN PHOSPHODIESTERASE"/>
    <property type="match status" value="1"/>
</dbReference>
<dbReference type="Pfam" id="PF00149">
    <property type="entry name" value="Metallophos"/>
    <property type="match status" value="1"/>
</dbReference>
<dbReference type="GO" id="GO:0004767">
    <property type="term" value="F:sphingomyelin phosphodiesterase activity"/>
    <property type="evidence" value="ECO:0007669"/>
    <property type="project" value="UniProtKB-UniRule"/>
</dbReference>
<comment type="cofactor">
    <cofactor evidence="4">
        <name>Zn(2+)</name>
        <dbReference type="ChEBI" id="CHEBI:29105"/>
    </cofactor>
    <text evidence="4">Binds 2 Zn(2+) ions per subunit.</text>
</comment>
<feature type="binding site" evidence="4">
    <location>
        <position position="320"/>
    </location>
    <ligand>
        <name>Zn(2+)</name>
        <dbReference type="ChEBI" id="CHEBI:29105"/>
        <label>2</label>
    </ligand>
</feature>
<evidence type="ECO:0000259" key="7">
    <source>
        <dbReference type="Pfam" id="PF00149"/>
    </source>
</evidence>
<evidence type="ECO:0000256" key="1">
    <source>
        <dbReference type="ARBA" id="ARBA00022801"/>
    </source>
</evidence>
<dbReference type="InterPro" id="IPR029052">
    <property type="entry name" value="Metallo-depent_PP-like"/>
</dbReference>
<feature type="disulfide bond" evidence="5">
    <location>
        <begin position="126"/>
        <end position="194"/>
    </location>
</feature>
<gene>
    <name evidence="8" type="ORF">B0T17DRAFT_34347</name>
</gene>
<feature type="disulfide bond" evidence="5">
    <location>
        <begin position="152"/>
        <end position="163"/>
    </location>
</feature>
<feature type="domain" description="Calcineurin-like phosphoesterase" evidence="7">
    <location>
        <begin position="233"/>
        <end position="516"/>
    </location>
</feature>
<dbReference type="GO" id="GO:0016020">
    <property type="term" value="C:membrane"/>
    <property type="evidence" value="ECO:0007669"/>
    <property type="project" value="GOC"/>
</dbReference>
<dbReference type="InterPro" id="IPR041805">
    <property type="entry name" value="ASMase/PPN1_MPP"/>
</dbReference>
<keyword evidence="2" id="KW-0325">Glycoprotein</keyword>